<dbReference type="EMBL" id="LJCO01000097">
    <property type="protein sequence ID" value="KPV40541.1"/>
    <property type="molecule type" value="Genomic_DNA"/>
</dbReference>
<name>A0A0N8PN50_9BACL</name>
<comment type="caution">
    <text evidence="2">The sequence shown here is derived from an EMBL/GenBank/DDBJ whole genome shotgun (WGS) entry which is preliminary data.</text>
</comment>
<dbReference type="PATRIC" id="fig|471514.4.peg.3957"/>
<dbReference type="RefSeq" id="WP_054971322.1">
    <property type="nucleotide sequence ID" value="NZ_LJCO01000097.1"/>
</dbReference>
<evidence type="ECO:0008006" key="4">
    <source>
        <dbReference type="Google" id="ProtNLM"/>
    </source>
</evidence>
<protein>
    <recommendedName>
        <fullName evidence="4">Copper amine oxidase-like N-terminal domain-containing protein</fullName>
    </recommendedName>
</protein>
<keyword evidence="3" id="KW-1185">Reference proteome</keyword>
<feature type="chain" id="PRO_5006029258" description="Copper amine oxidase-like N-terminal domain-containing protein" evidence="1">
    <location>
        <begin position="30"/>
        <end position="541"/>
    </location>
</feature>
<dbReference type="STRING" id="471514.AN477_21935"/>
<organism evidence="2 3">
    <name type="scientific">Alicyclobacillus ferrooxydans</name>
    <dbReference type="NCBI Taxonomy" id="471514"/>
    <lineage>
        <taxon>Bacteria</taxon>
        <taxon>Bacillati</taxon>
        <taxon>Bacillota</taxon>
        <taxon>Bacilli</taxon>
        <taxon>Bacillales</taxon>
        <taxon>Alicyclobacillaceae</taxon>
        <taxon>Alicyclobacillus</taxon>
    </lineage>
</organism>
<keyword evidence="1" id="KW-0732">Signal</keyword>
<proteinExistence type="predicted"/>
<feature type="signal peptide" evidence="1">
    <location>
        <begin position="1"/>
        <end position="29"/>
    </location>
</feature>
<gene>
    <name evidence="2" type="ORF">AN477_21935</name>
</gene>
<evidence type="ECO:0000313" key="2">
    <source>
        <dbReference type="EMBL" id="KPV40541.1"/>
    </source>
</evidence>
<accession>A0A0N8PN50</accession>
<dbReference type="OrthoDB" id="2657432at2"/>
<evidence type="ECO:0000256" key="1">
    <source>
        <dbReference type="SAM" id="SignalP"/>
    </source>
</evidence>
<evidence type="ECO:0000313" key="3">
    <source>
        <dbReference type="Proteomes" id="UP000050482"/>
    </source>
</evidence>
<sequence>MKLGNKAKLLSGIATSAVVLSVTAAPAWAAQSNMGTQVLPTPTTQNAAIQLRVNLDNLLGEHAVLAILAMEKIYSGSPDANAEVAALNQNTDQLTSAIQSVFGASAAAEFKTMWQGHINDFVAYVMAAKNSDPAGEQQALNALAQYREHFSSFMSSATGLPQTAVANNLQIHVNQLLTTFNDYKNKDYAASEQEFAAAYNHMFQVGDAISGGIVKEFPQKFGKVNPDTPAANLRVQLDELLGEHADLALLSMYAGYAGSADFSALAGQLSTDTNQLTSAIQSIYGDAAASQFKAMWQQHINDFVAYVQATTKQDGAGQQQALDNLAQYRAKFSAFMSSATGLPSSAIADNLQIHVQQLIASFTDFVNHDYQNQWSEYVTSYNHMFDVGGALASGIVSQVPQKFASSSDMWNWTAISVDVTGRSVSMPLGVWGINPETNKSEEYVPIWYVMKALSQEGVMSKWNGSAWWLTTPYQSNMNSSFNGSTDTIVIHGKTIGHVDALIAPDPYGRTQTTYMAASDVMKVLSDAGIQSSWSGSTLNIK</sequence>
<dbReference type="AlphaFoldDB" id="A0A0N8PN50"/>
<dbReference type="Proteomes" id="UP000050482">
    <property type="component" value="Unassembled WGS sequence"/>
</dbReference>
<reference evidence="2 3" key="1">
    <citation type="submission" date="2015-09" db="EMBL/GenBank/DDBJ databases">
        <title>Draft genome sequence of Alicyclobacillus ferrooxydans DSM 22381.</title>
        <authorList>
            <person name="Hemp J."/>
        </authorList>
    </citation>
    <scope>NUCLEOTIDE SEQUENCE [LARGE SCALE GENOMIC DNA]</scope>
    <source>
        <strain evidence="2 3">TC-34</strain>
    </source>
</reference>